<accession>A0A9P1KE94</accession>
<protein>
    <submittedName>
        <fullName evidence="2">Uncharacterized protein</fullName>
    </submittedName>
</protein>
<feature type="region of interest" description="Disordered" evidence="1">
    <location>
        <begin position="96"/>
        <end position="165"/>
    </location>
</feature>
<dbReference type="AlphaFoldDB" id="A0A9P1KE94"/>
<feature type="region of interest" description="Disordered" evidence="1">
    <location>
        <begin position="1"/>
        <end position="77"/>
    </location>
</feature>
<keyword evidence="3" id="KW-1185">Reference proteome</keyword>
<gene>
    <name evidence="2" type="ORF">ARTHRO_20067</name>
</gene>
<evidence type="ECO:0000313" key="3">
    <source>
        <dbReference type="Proteomes" id="UP000032946"/>
    </source>
</evidence>
<name>A0A9P1KE94_9CYAN</name>
<evidence type="ECO:0000256" key="1">
    <source>
        <dbReference type="SAM" id="MobiDB-lite"/>
    </source>
</evidence>
<dbReference type="EMBL" id="FO818640">
    <property type="protein sequence ID" value="CDM94533.1"/>
    <property type="molecule type" value="Genomic_DNA"/>
</dbReference>
<dbReference type="RefSeq" id="WP_228116524.1">
    <property type="nucleotide sequence ID" value="NZ_FO818640.1"/>
</dbReference>
<evidence type="ECO:0000313" key="2">
    <source>
        <dbReference type="EMBL" id="CDM94533.1"/>
    </source>
</evidence>
<feature type="compositionally biased region" description="Gly residues" evidence="1">
    <location>
        <begin position="120"/>
        <end position="135"/>
    </location>
</feature>
<feature type="compositionally biased region" description="Basic and acidic residues" evidence="1">
    <location>
        <begin position="96"/>
        <end position="113"/>
    </location>
</feature>
<proteinExistence type="predicted"/>
<feature type="compositionally biased region" description="Basic and acidic residues" evidence="1">
    <location>
        <begin position="138"/>
        <end position="150"/>
    </location>
</feature>
<sequence>MVKDSIRSSTSKNVGRSGGVSSGLAGDLGDQTSSAMDFGRGLPYARERDRAGIPGLVNPWDPIARLPRGINPEDHGRWKREDDARRIDEEYRRRDVKKEATVKEPPNRDEPKGGKKPKGGSSGGGGSGRSFGGPNSGDKIDDDKGGEPRRPKPGNGDIIPDPRDYPVDDDCGWQVMIFWRKTSSYNITRKSISTGMVYYIWNSSYSYRVNKINGENPDDGFVIEIGVERAYTIFDGDNERSGTDSHLVKIHQSPFYWMSPSNEWYRFAKPERCFIVNDGNGNTHRYYYENYWLSFEGEAIIDIIWTPYPSEFLKVINLWKSPSHDRPKKDYQSGVYYPDSRRHGNFSLVNGSFWFPIRPTRPSTMTSTTSWEEQTVTRNDAYELDVYSDCGDYPVSLPVDTIGIPDMNEECCGMIRRIYEFLDPESFPAEMPEKITVNAENPENRIKRINTLPEWLMYRFDIDDERWGEFEVKVEIDDVNLMTKAEEKAEIKLPNLAEAIAEIFGMVMEIAISHQVTQNAVLTALHEAGLAHAAAFKAGREVSEIIDYLGFATEEKYETIKTAFTPEADNFEELLEPNESKVKITNQKDAKETLQTTLNQIKEIFAIVRAQGTLQVNSNDPAKDILADLTRLYDSMKKQDDIREQETNKVQELLKKDFPDIKIETELIDGDNPLRGTL</sequence>
<reference evidence="2 3" key="1">
    <citation type="submission" date="2014-02" db="EMBL/GenBank/DDBJ databases">
        <authorList>
            <person name="Genoscope - CEA"/>
        </authorList>
    </citation>
    <scope>NUCLEOTIDE SEQUENCE [LARGE SCALE GENOMIC DNA]</scope>
    <source>
        <strain evidence="2 3">PCC 8005</strain>
    </source>
</reference>
<dbReference type="Proteomes" id="UP000032946">
    <property type="component" value="Chromosome"/>
</dbReference>
<organism evidence="2 3">
    <name type="scientific">Limnospira indica PCC 8005</name>
    <dbReference type="NCBI Taxonomy" id="376219"/>
    <lineage>
        <taxon>Bacteria</taxon>
        <taxon>Bacillati</taxon>
        <taxon>Cyanobacteriota</taxon>
        <taxon>Cyanophyceae</taxon>
        <taxon>Oscillatoriophycideae</taxon>
        <taxon>Oscillatoriales</taxon>
        <taxon>Sirenicapillariaceae</taxon>
        <taxon>Limnospira</taxon>
    </lineage>
</organism>